<comment type="caution">
    <text evidence="9">The sequence shown here is derived from an EMBL/GenBank/DDBJ whole genome shotgun (WGS) entry which is preliminary data.</text>
</comment>
<feature type="transmembrane region" description="Helical" evidence="8">
    <location>
        <begin position="55"/>
        <end position="76"/>
    </location>
</feature>
<feature type="transmembrane region" description="Helical" evidence="8">
    <location>
        <begin position="182"/>
        <end position="201"/>
    </location>
</feature>
<feature type="transmembrane region" description="Helical" evidence="8">
    <location>
        <begin position="12"/>
        <end position="35"/>
    </location>
</feature>
<keyword evidence="5 8" id="KW-0812">Transmembrane</keyword>
<accession>A0A7W8M6X4</accession>
<evidence type="ECO:0000256" key="1">
    <source>
        <dbReference type="ARBA" id="ARBA00004651"/>
    </source>
</evidence>
<dbReference type="Proteomes" id="UP000543642">
    <property type="component" value="Unassembled WGS sequence"/>
</dbReference>
<evidence type="ECO:0000313" key="10">
    <source>
        <dbReference type="Proteomes" id="UP000543642"/>
    </source>
</evidence>
<keyword evidence="3" id="KW-0813">Transport</keyword>
<dbReference type="RefSeq" id="WP_183775960.1">
    <property type="nucleotide sequence ID" value="NZ_JACHFW010000015.1"/>
</dbReference>
<reference evidence="9 10" key="1">
    <citation type="submission" date="2020-08" db="EMBL/GenBank/DDBJ databases">
        <title>Genomic Encyclopedia of Type Strains, Phase IV (KMG-IV): sequencing the most valuable type-strain genomes for metagenomic binning, comparative biology and taxonomic classification.</title>
        <authorList>
            <person name="Goeker M."/>
        </authorList>
    </citation>
    <scope>NUCLEOTIDE SEQUENCE [LARGE SCALE GENOMIC DNA]</scope>
    <source>
        <strain evidence="9 10">DSM 106146</strain>
    </source>
</reference>
<dbReference type="EMBL" id="JACHFW010000015">
    <property type="protein sequence ID" value="MBB5265841.1"/>
    <property type="molecule type" value="Genomic_DNA"/>
</dbReference>
<keyword evidence="10" id="KW-1185">Reference proteome</keyword>
<dbReference type="PANTHER" id="PTHR34979:SF1">
    <property type="entry name" value="INNER MEMBRANE PROTEIN YGAZ"/>
    <property type="match status" value="1"/>
</dbReference>
<comment type="similarity">
    <text evidence="2">Belongs to the AzlC family.</text>
</comment>
<dbReference type="AlphaFoldDB" id="A0A7W8M6X4"/>
<sequence length="235" mass="25359">MQSAFKEGLKGGLPIGIGYFPVSFTFGFLAVAGGLDVWVGIFISLTNLTSAGQFAGMNLMIAGAGYGEIALTTFVINLRYMLMSLALSQKIEKAIPLWKRLIFAFGITDETFVIASMKKGPIKAGYMFGLILLPIVGWNLGTICGCCISNLLPEALQNAMGIALYAMFIALIVPAARDSFKILLIIVMAVTITCMFKYVPLLSFISSGFRIIIATVTAAAIGAWLFPKEEADYEY</sequence>
<dbReference type="InterPro" id="IPR011606">
    <property type="entry name" value="Brnchd-chn_aa_trnsp_permease"/>
</dbReference>
<organism evidence="9 10">
    <name type="scientific">Catenibacillus scindens</name>
    <dbReference type="NCBI Taxonomy" id="673271"/>
    <lineage>
        <taxon>Bacteria</taxon>
        <taxon>Bacillati</taxon>
        <taxon>Bacillota</taxon>
        <taxon>Clostridia</taxon>
        <taxon>Lachnospirales</taxon>
        <taxon>Lachnospiraceae</taxon>
        <taxon>Catenibacillus</taxon>
    </lineage>
</organism>
<evidence type="ECO:0000313" key="9">
    <source>
        <dbReference type="EMBL" id="MBB5265841.1"/>
    </source>
</evidence>
<evidence type="ECO:0000256" key="2">
    <source>
        <dbReference type="ARBA" id="ARBA00010735"/>
    </source>
</evidence>
<keyword evidence="4" id="KW-1003">Cell membrane</keyword>
<name>A0A7W8M6X4_9FIRM</name>
<feature type="transmembrane region" description="Helical" evidence="8">
    <location>
        <begin position="159"/>
        <end position="176"/>
    </location>
</feature>
<dbReference type="PANTHER" id="PTHR34979">
    <property type="entry name" value="INNER MEMBRANE PROTEIN YGAZ"/>
    <property type="match status" value="1"/>
</dbReference>
<keyword evidence="7 8" id="KW-0472">Membrane</keyword>
<dbReference type="GO" id="GO:1903785">
    <property type="term" value="P:L-valine transmembrane transport"/>
    <property type="evidence" value="ECO:0007669"/>
    <property type="project" value="TreeGrafter"/>
</dbReference>
<proteinExistence type="inferred from homology"/>
<comment type="subcellular location">
    <subcellularLocation>
        <location evidence="1">Cell membrane</location>
        <topology evidence="1">Multi-pass membrane protein</topology>
    </subcellularLocation>
</comment>
<feature type="transmembrane region" description="Helical" evidence="8">
    <location>
        <begin position="127"/>
        <end position="152"/>
    </location>
</feature>
<protein>
    <submittedName>
        <fullName evidence="9">Putative branched-subunit amino acid permease</fullName>
    </submittedName>
</protein>
<evidence type="ECO:0000256" key="5">
    <source>
        <dbReference type="ARBA" id="ARBA00022692"/>
    </source>
</evidence>
<gene>
    <name evidence="9" type="ORF">HNP82_002992</name>
</gene>
<dbReference type="GO" id="GO:0005886">
    <property type="term" value="C:plasma membrane"/>
    <property type="evidence" value="ECO:0007669"/>
    <property type="project" value="UniProtKB-SubCell"/>
</dbReference>
<evidence type="ECO:0000256" key="6">
    <source>
        <dbReference type="ARBA" id="ARBA00022989"/>
    </source>
</evidence>
<evidence type="ECO:0000256" key="4">
    <source>
        <dbReference type="ARBA" id="ARBA00022475"/>
    </source>
</evidence>
<keyword evidence="6 8" id="KW-1133">Transmembrane helix</keyword>
<evidence type="ECO:0000256" key="3">
    <source>
        <dbReference type="ARBA" id="ARBA00022448"/>
    </source>
</evidence>
<evidence type="ECO:0000256" key="8">
    <source>
        <dbReference type="SAM" id="Phobius"/>
    </source>
</evidence>
<feature type="transmembrane region" description="Helical" evidence="8">
    <location>
        <begin position="208"/>
        <end position="226"/>
    </location>
</feature>
<evidence type="ECO:0000256" key="7">
    <source>
        <dbReference type="ARBA" id="ARBA00023136"/>
    </source>
</evidence>
<dbReference type="Pfam" id="PF03591">
    <property type="entry name" value="AzlC"/>
    <property type="match status" value="1"/>
</dbReference>